<dbReference type="InterPro" id="IPR049941">
    <property type="entry name" value="LPLAT_7/PORCN-like"/>
</dbReference>
<evidence type="ECO:0000256" key="4">
    <source>
        <dbReference type="ARBA" id="ARBA00022989"/>
    </source>
</evidence>
<gene>
    <name evidence="8" type="ORF">LSH36_38g07031</name>
</gene>
<dbReference type="PANTHER" id="PTHR13906">
    <property type="entry name" value="PORCUPINE"/>
    <property type="match status" value="1"/>
</dbReference>
<sequence>MLFLQVNFIICELVALLLGFFFRIQLSPTKVSPTTRHVFQVVIGLSLTYFCFGSQILHLFAQTFVCYFLMHTLRPGVMEKVVLLVAMSYLAMCHIYRVVYDYGGYTLDITGPLMVNTQRLSCLAFSLTDGSSKDESKLSPTLKYHASKKWPGLLEFCSYILCFSTCMCGPVCFYQDYIAFIEGTGYDAGKKENDKIIRGEPPSPVPAMLKTLVWAALTGAVMMIILPRYPIPFMKGQAVNLSSGLGYNKKDKDGNDRWDLMDNADIVQVEMSTSLKMLLDNWNKTTSYWLRYVVYERVHSTLGVFFVSAFWHGFYSGYYLTFMTGAVFINTSRLVRRKIRPWFQKTPAMAFLYDILTFITTRIAIAYLVFPFVFLEFWPSLETYASMYYWFHIIVGAFMVVLPLIHTSGSKPSEKKTQ</sequence>
<keyword evidence="9" id="KW-1185">Reference proteome</keyword>
<keyword evidence="3 7" id="KW-0812">Transmembrane</keyword>
<dbReference type="Proteomes" id="UP001208570">
    <property type="component" value="Unassembled WGS sequence"/>
</dbReference>
<dbReference type="GO" id="GO:0030258">
    <property type="term" value="P:lipid modification"/>
    <property type="evidence" value="ECO:0007669"/>
    <property type="project" value="TreeGrafter"/>
</dbReference>
<evidence type="ECO:0000256" key="1">
    <source>
        <dbReference type="ARBA" id="ARBA00004141"/>
    </source>
</evidence>
<feature type="transmembrane region" description="Helical" evidence="7">
    <location>
        <begin position="6"/>
        <end position="26"/>
    </location>
</feature>
<dbReference type="EMBL" id="JAODUP010000038">
    <property type="protein sequence ID" value="KAK2166543.1"/>
    <property type="molecule type" value="Genomic_DNA"/>
</dbReference>
<comment type="subcellular location">
    <subcellularLocation>
        <location evidence="1">Membrane</location>
        <topology evidence="1">Multi-pass membrane protein</topology>
    </subcellularLocation>
</comment>
<proteinExistence type="predicted"/>
<feature type="transmembrane region" description="Helical" evidence="7">
    <location>
        <begin position="81"/>
        <end position="99"/>
    </location>
</feature>
<evidence type="ECO:0000256" key="2">
    <source>
        <dbReference type="ARBA" id="ARBA00022679"/>
    </source>
</evidence>
<evidence type="ECO:0000256" key="3">
    <source>
        <dbReference type="ARBA" id="ARBA00022692"/>
    </source>
</evidence>
<dbReference type="InterPro" id="IPR004299">
    <property type="entry name" value="MBOAT_fam"/>
</dbReference>
<dbReference type="AlphaFoldDB" id="A0AAD9K9V3"/>
<evidence type="ECO:0000256" key="5">
    <source>
        <dbReference type="ARBA" id="ARBA00023136"/>
    </source>
</evidence>
<evidence type="ECO:0000256" key="7">
    <source>
        <dbReference type="SAM" id="Phobius"/>
    </source>
</evidence>
<evidence type="ECO:0000256" key="6">
    <source>
        <dbReference type="ARBA" id="ARBA00023315"/>
    </source>
</evidence>
<dbReference type="PANTHER" id="PTHR13906:SF4">
    <property type="entry name" value="LYSOPHOSPHOLIPID ACYLTRANSFERASE 6"/>
    <property type="match status" value="1"/>
</dbReference>
<comment type="caution">
    <text evidence="8">The sequence shown here is derived from an EMBL/GenBank/DDBJ whole genome shotgun (WGS) entry which is preliminary data.</text>
</comment>
<keyword evidence="6" id="KW-0012">Acyltransferase</keyword>
<organism evidence="8 9">
    <name type="scientific">Paralvinella palmiformis</name>
    <dbReference type="NCBI Taxonomy" id="53620"/>
    <lineage>
        <taxon>Eukaryota</taxon>
        <taxon>Metazoa</taxon>
        <taxon>Spiralia</taxon>
        <taxon>Lophotrochozoa</taxon>
        <taxon>Annelida</taxon>
        <taxon>Polychaeta</taxon>
        <taxon>Sedentaria</taxon>
        <taxon>Canalipalpata</taxon>
        <taxon>Terebellida</taxon>
        <taxon>Terebelliformia</taxon>
        <taxon>Alvinellidae</taxon>
        <taxon>Paralvinella</taxon>
    </lineage>
</organism>
<reference evidence="8" key="1">
    <citation type="journal article" date="2023" name="Mol. Biol. Evol.">
        <title>Third-Generation Sequencing Reveals the Adaptive Role of the Epigenome in Three Deep-Sea Polychaetes.</title>
        <authorList>
            <person name="Perez M."/>
            <person name="Aroh O."/>
            <person name="Sun Y."/>
            <person name="Lan Y."/>
            <person name="Juniper S.K."/>
            <person name="Young C.R."/>
            <person name="Angers B."/>
            <person name="Qian P.Y."/>
        </authorList>
    </citation>
    <scope>NUCLEOTIDE SEQUENCE</scope>
    <source>
        <strain evidence="8">P08H-3</strain>
    </source>
</reference>
<feature type="transmembrane region" description="Helical" evidence="7">
    <location>
        <begin position="387"/>
        <end position="405"/>
    </location>
</feature>
<feature type="transmembrane region" description="Helical" evidence="7">
    <location>
        <begin position="207"/>
        <end position="226"/>
    </location>
</feature>
<evidence type="ECO:0000313" key="9">
    <source>
        <dbReference type="Proteomes" id="UP001208570"/>
    </source>
</evidence>
<feature type="transmembrane region" description="Helical" evidence="7">
    <location>
        <begin position="309"/>
        <end position="329"/>
    </location>
</feature>
<feature type="transmembrane region" description="Helical" evidence="7">
    <location>
        <begin position="350"/>
        <end position="375"/>
    </location>
</feature>
<keyword evidence="4 7" id="KW-1133">Transmembrane helix</keyword>
<keyword evidence="2" id="KW-0808">Transferase</keyword>
<protein>
    <submittedName>
        <fullName evidence="8">Uncharacterized protein</fullName>
    </submittedName>
</protein>
<evidence type="ECO:0000313" key="8">
    <source>
        <dbReference type="EMBL" id="KAK2166543.1"/>
    </source>
</evidence>
<feature type="transmembrane region" description="Helical" evidence="7">
    <location>
        <begin position="38"/>
        <end position="61"/>
    </location>
</feature>
<dbReference type="GO" id="GO:0016020">
    <property type="term" value="C:membrane"/>
    <property type="evidence" value="ECO:0007669"/>
    <property type="project" value="UniProtKB-SubCell"/>
</dbReference>
<dbReference type="Pfam" id="PF03062">
    <property type="entry name" value="MBOAT"/>
    <property type="match status" value="2"/>
</dbReference>
<name>A0AAD9K9V3_9ANNE</name>
<accession>A0AAD9K9V3</accession>
<dbReference type="GO" id="GO:0016746">
    <property type="term" value="F:acyltransferase activity"/>
    <property type="evidence" value="ECO:0007669"/>
    <property type="project" value="UniProtKB-KW"/>
</dbReference>
<keyword evidence="5 7" id="KW-0472">Membrane</keyword>